<evidence type="ECO:0000313" key="1">
    <source>
        <dbReference type="EMBL" id="TFE83842.1"/>
    </source>
</evidence>
<dbReference type="Proteomes" id="UP000298246">
    <property type="component" value="Unassembled WGS sequence"/>
</dbReference>
<sequence>MSVNVPGAAEASGQAGFQGVVQAERQGNFFREFAAADAENISVPSLCAPLNSSCSRKAQGLSKKSIAFLLNRCYFYFR</sequence>
<gene>
    <name evidence="1" type="ORF">B5M42_21870</name>
</gene>
<dbReference type="EMBL" id="MYFO01000042">
    <property type="protein sequence ID" value="TFE83842.1"/>
    <property type="molecule type" value="Genomic_DNA"/>
</dbReference>
<evidence type="ECO:0000313" key="2">
    <source>
        <dbReference type="Proteomes" id="UP000298246"/>
    </source>
</evidence>
<dbReference type="RefSeq" id="WP_134756768.1">
    <property type="nucleotide sequence ID" value="NZ_MYFO02000002.1"/>
</dbReference>
<proteinExistence type="predicted"/>
<comment type="caution">
    <text evidence="1">The sequence shown here is derived from an EMBL/GenBank/DDBJ whole genome shotgun (WGS) entry which is preliminary data.</text>
</comment>
<keyword evidence="2" id="KW-1185">Reference proteome</keyword>
<organism evidence="1 2">
    <name type="scientific">Paenibacillus athensensis</name>
    <dbReference type="NCBI Taxonomy" id="1967502"/>
    <lineage>
        <taxon>Bacteria</taxon>
        <taxon>Bacillati</taxon>
        <taxon>Bacillota</taxon>
        <taxon>Bacilli</taxon>
        <taxon>Bacillales</taxon>
        <taxon>Paenibacillaceae</taxon>
        <taxon>Paenibacillus</taxon>
    </lineage>
</organism>
<accession>A0A4Y8PST0</accession>
<dbReference type="AlphaFoldDB" id="A0A4Y8PST0"/>
<protein>
    <submittedName>
        <fullName evidence="1">Uncharacterized protein</fullName>
    </submittedName>
</protein>
<reference evidence="1 2" key="1">
    <citation type="submission" date="2017-03" db="EMBL/GenBank/DDBJ databases">
        <title>Isolation of Levoglucosan Utilizing Bacteria.</title>
        <authorList>
            <person name="Arya A.S."/>
        </authorList>
    </citation>
    <scope>NUCLEOTIDE SEQUENCE [LARGE SCALE GENOMIC DNA]</scope>
    <source>
        <strain evidence="1 2">MEC069</strain>
    </source>
</reference>
<name>A0A4Y8PST0_9BACL</name>